<feature type="domain" description="CCDC113/CCDC96 coiled-coil" evidence="8">
    <location>
        <begin position="219"/>
        <end position="385"/>
    </location>
</feature>
<proteinExistence type="inferred from homology"/>
<dbReference type="GO" id="GO:0036064">
    <property type="term" value="C:ciliary basal body"/>
    <property type="evidence" value="ECO:0007669"/>
    <property type="project" value="TreeGrafter"/>
</dbReference>
<dbReference type="AlphaFoldDB" id="A0AAW2FYM8"/>
<keyword evidence="4" id="KW-0966">Cell projection</keyword>
<comment type="similarity">
    <text evidence="5">Belongs to the CFAP263 family.</text>
</comment>
<evidence type="ECO:0000256" key="1">
    <source>
        <dbReference type="ARBA" id="ARBA00004138"/>
    </source>
</evidence>
<dbReference type="EMBL" id="JADYXP020000008">
    <property type="protein sequence ID" value="KAL0119022.1"/>
    <property type="molecule type" value="Genomic_DNA"/>
</dbReference>
<dbReference type="GO" id="GO:0060271">
    <property type="term" value="P:cilium assembly"/>
    <property type="evidence" value="ECO:0007669"/>
    <property type="project" value="TreeGrafter"/>
</dbReference>
<dbReference type="PANTHER" id="PTHR15654:SF2">
    <property type="entry name" value="COILED-COIL DOMAIN-CONTAINING PROTEIN 113"/>
    <property type="match status" value="1"/>
</dbReference>
<evidence type="ECO:0000256" key="3">
    <source>
        <dbReference type="ARBA" id="ARBA00023054"/>
    </source>
</evidence>
<evidence type="ECO:0000313" key="10">
    <source>
        <dbReference type="Proteomes" id="UP001430953"/>
    </source>
</evidence>
<evidence type="ECO:0000256" key="4">
    <source>
        <dbReference type="ARBA" id="ARBA00023273"/>
    </source>
</evidence>
<dbReference type="Proteomes" id="UP001430953">
    <property type="component" value="Unassembled WGS sequence"/>
</dbReference>
<gene>
    <name evidence="9" type="ORF">PUN28_009569</name>
</gene>
<keyword evidence="10" id="KW-1185">Reference proteome</keyword>
<dbReference type="GO" id="GO:0005930">
    <property type="term" value="C:axoneme"/>
    <property type="evidence" value="ECO:0007669"/>
    <property type="project" value="TreeGrafter"/>
</dbReference>
<reference evidence="9 10" key="1">
    <citation type="submission" date="2023-03" db="EMBL/GenBank/DDBJ databases">
        <title>High recombination rates correlate with genetic variation in Cardiocondyla obscurior ants.</title>
        <authorList>
            <person name="Errbii M."/>
        </authorList>
    </citation>
    <scope>NUCLEOTIDE SEQUENCE [LARGE SCALE GENOMIC DNA]</scope>
    <source>
        <strain evidence="9">Alpha-2009</strain>
        <tissue evidence="9">Whole body</tissue>
    </source>
</reference>
<organism evidence="9 10">
    <name type="scientific">Cardiocondyla obscurior</name>
    <dbReference type="NCBI Taxonomy" id="286306"/>
    <lineage>
        <taxon>Eukaryota</taxon>
        <taxon>Metazoa</taxon>
        <taxon>Ecdysozoa</taxon>
        <taxon>Arthropoda</taxon>
        <taxon>Hexapoda</taxon>
        <taxon>Insecta</taxon>
        <taxon>Pterygota</taxon>
        <taxon>Neoptera</taxon>
        <taxon>Endopterygota</taxon>
        <taxon>Hymenoptera</taxon>
        <taxon>Apocrita</taxon>
        <taxon>Aculeata</taxon>
        <taxon>Formicoidea</taxon>
        <taxon>Formicidae</taxon>
        <taxon>Myrmicinae</taxon>
        <taxon>Cardiocondyla</taxon>
    </lineage>
</organism>
<evidence type="ECO:0000313" key="9">
    <source>
        <dbReference type="EMBL" id="KAL0119022.1"/>
    </source>
</evidence>
<accession>A0AAW2FYM8</accession>
<sequence length="389" mass="45241">MLQQSVFSIESLFSLFKQNMTEIELRQALKNIEDSNLLLRLENDIFERYLARRDPGSLQKIAQILETAKRIQKIALQHVRTTSVISATGNLVSVSDKESVSVANVQSGSQHVTPSLLTAETPTGEAKIPFVYRIEMVNTEIRELKRAIIKFEQTFVKRRIHLRAQLEENQISIHEICKSREDFEENVVQKGFDSITGKMSADKFIRFIEEWLKTIDIVTEKIRLKVATIKCQIRKVTLQLNQRKEVGEALRAVDFEQLRIENRICVQKIDEKNQHLLEMKKIAGRYSIALSKHKEKVEGLILTMNEVKTKIVSKSQELVKLQSEQIATKAEIKKTEKRIKSMTVLMNKFKVPNAVEFIKMRMKLQELQRIRKQLSRQRDIQRAAIKFRK</sequence>
<evidence type="ECO:0000259" key="8">
    <source>
        <dbReference type="Pfam" id="PF13870"/>
    </source>
</evidence>
<evidence type="ECO:0000256" key="2">
    <source>
        <dbReference type="ARBA" id="ARBA00022794"/>
    </source>
</evidence>
<feature type="coiled-coil region" evidence="7">
    <location>
        <begin position="304"/>
        <end position="384"/>
    </location>
</feature>
<keyword evidence="3 7" id="KW-0175">Coiled coil</keyword>
<comment type="subcellular location">
    <subcellularLocation>
        <location evidence="1">Cell projection</location>
        <location evidence="1">Cilium</location>
    </subcellularLocation>
</comment>
<name>A0AAW2FYM8_9HYME</name>
<dbReference type="InterPro" id="IPR051885">
    <property type="entry name" value="CC_CF"/>
</dbReference>
<keyword evidence="2" id="KW-0970">Cilium biogenesis/degradation</keyword>
<dbReference type="Pfam" id="PF13870">
    <property type="entry name" value="CCDC113_CCDC96_CC"/>
    <property type="match status" value="1"/>
</dbReference>
<evidence type="ECO:0000256" key="6">
    <source>
        <dbReference type="ARBA" id="ARBA00044798"/>
    </source>
</evidence>
<dbReference type="PANTHER" id="PTHR15654">
    <property type="entry name" value="COILED-COIL DOMAIN-CONTAINING PROTEIN 113-RELATED"/>
    <property type="match status" value="1"/>
</dbReference>
<protein>
    <recommendedName>
        <fullName evidence="6">Cilia- and flagella-associated protein 263</fullName>
    </recommendedName>
</protein>
<comment type="caution">
    <text evidence="9">The sequence shown here is derived from an EMBL/GenBank/DDBJ whole genome shotgun (WGS) entry which is preliminary data.</text>
</comment>
<dbReference type="InterPro" id="IPR025254">
    <property type="entry name" value="CCDC113/CCDC96_CC"/>
</dbReference>
<evidence type="ECO:0000256" key="7">
    <source>
        <dbReference type="SAM" id="Coils"/>
    </source>
</evidence>
<evidence type="ECO:0000256" key="5">
    <source>
        <dbReference type="ARBA" id="ARBA00044506"/>
    </source>
</evidence>